<gene>
    <name evidence="7" type="ORF">FHW12_003598</name>
</gene>
<dbReference type="InterPro" id="IPR000866">
    <property type="entry name" value="AhpC/TSA"/>
</dbReference>
<keyword evidence="3" id="KW-1015">Disulfide bond</keyword>
<evidence type="ECO:0000256" key="2">
    <source>
        <dbReference type="ARBA" id="ARBA00022748"/>
    </source>
</evidence>
<dbReference type="PROSITE" id="PS51352">
    <property type="entry name" value="THIOREDOXIN_2"/>
    <property type="match status" value="1"/>
</dbReference>
<keyword evidence="8" id="KW-1185">Reference proteome</keyword>
<dbReference type="AlphaFoldDB" id="A0A839EZW6"/>
<keyword evidence="2" id="KW-0201">Cytochrome c-type biogenesis</keyword>
<dbReference type="InterPro" id="IPR013766">
    <property type="entry name" value="Thioredoxin_domain"/>
</dbReference>
<dbReference type="CDD" id="cd02966">
    <property type="entry name" value="TlpA_like_family"/>
    <property type="match status" value="1"/>
</dbReference>
<feature type="chain" id="PRO_5032741642" evidence="5">
    <location>
        <begin position="22"/>
        <end position="164"/>
    </location>
</feature>
<accession>A0A839EZW6</accession>
<dbReference type="GO" id="GO:0030313">
    <property type="term" value="C:cell envelope"/>
    <property type="evidence" value="ECO:0007669"/>
    <property type="project" value="UniProtKB-SubCell"/>
</dbReference>
<dbReference type="GO" id="GO:0016853">
    <property type="term" value="F:isomerase activity"/>
    <property type="evidence" value="ECO:0007669"/>
    <property type="project" value="UniProtKB-KW"/>
</dbReference>
<evidence type="ECO:0000256" key="4">
    <source>
        <dbReference type="ARBA" id="ARBA00023284"/>
    </source>
</evidence>
<dbReference type="InterPro" id="IPR036249">
    <property type="entry name" value="Thioredoxin-like_sf"/>
</dbReference>
<comment type="subcellular location">
    <subcellularLocation>
        <location evidence="1">Cell envelope</location>
    </subcellularLocation>
</comment>
<evidence type="ECO:0000256" key="5">
    <source>
        <dbReference type="SAM" id="SignalP"/>
    </source>
</evidence>
<evidence type="ECO:0000259" key="6">
    <source>
        <dbReference type="PROSITE" id="PS51352"/>
    </source>
</evidence>
<protein>
    <submittedName>
        <fullName evidence="7">Thiol-disulfide isomerase/thioredoxin</fullName>
    </submittedName>
</protein>
<evidence type="ECO:0000256" key="3">
    <source>
        <dbReference type="ARBA" id="ARBA00023157"/>
    </source>
</evidence>
<proteinExistence type="predicted"/>
<dbReference type="EMBL" id="JACGXL010000006">
    <property type="protein sequence ID" value="MBA8889355.1"/>
    <property type="molecule type" value="Genomic_DNA"/>
</dbReference>
<feature type="signal peptide" evidence="5">
    <location>
        <begin position="1"/>
        <end position="21"/>
    </location>
</feature>
<dbReference type="GO" id="GO:0016209">
    <property type="term" value="F:antioxidant activity"/>
    <property type="evidence" value="ECO:0007669"/>
    <property type="project" value="InterPro"/>
</dbReference>
<reference evidence="7 8" key="1">
    <citation type="submission" date="2020-07" db="EMBL/GenBank/DDBJ databases">
        <title>Genomic Encyclopedia of Type Strains, Phase IV (KMG-V): Genome sequencing to study the core and pangenomes of soil and plant-associated prokaryotes.</title>
        <authorList>
            <person name="Whitman W."/>
        </authorList>
    </citation>
    <scope>NUCLEOTIDE SEQUENCE [LARGE SCALE GENOMIC DNA]</scope>
    <source>
        <strain evidence="7 8">RH2WT43</strain>
    </source>
</reference>
<evidence type="ECO:0000256" key="1">
    <source>
        <dbReference type="ARBA" id="ARBA00004196"/>
    </source>
</evidence>
<dbReference type="Gene3D" id="3.40.30.10">
    <property type="entry name" value="Glutaredoxin"/>
    <property type="match status" value="1"/>
</dbReference>
<evidence type="ECO:0000313" key="7">
    <source>
        <dbReference type="EMBL" id="MBA8889355.1"/>
    </source>
</evidence>
<keyword evidence="5" id="KW-0732">Signal</keyword>
<comment type="caution">
    <text evidence="7">The sequence shown here is derived from an EMBL/GenBank/DDBJ whole genome shotgun (WGS) entry which is preliminary data.</text>
</comment>
<feature type="domain" description="Thioredoxin" evidence="6">
    <location>
        <begin position="24"/>
        <end position="163"/>
    </location>
</feature>
<name>A0A839EZW6_9GAMM</name>
<dbReference type="PANTHER" id="PTHR42852">
    <property type="entry name" value="THIOL:DISULFIDE INTERCHANGE PROTEIN DSBE"/>
    <property type="match status" value="1"/>
</dbReference>
<organism evidence="7 8">
    <name type="scientific">Dokdonella fugitiva</name>
    <dbReference type="NCBI Taxonomy" id="328517"/>
    <lineage>
        <taxon>Bacteria</taxon>
        <taxon>Pseudomonadati</taxon>
        <taxon>Pseudomonadota</taxon>
        <taxon>Gammaproteobacteria</taxon>
        <taxon>Lysobacterales</taxon>
        <taxon>Rhodanobacteraceae</taxon>
        <taxon>Dokdonella</taxon>
    </lineage>
</organism>
<sequence>MTFSLRALAFAFAAVVATAHADEQHATKAKPGLSIKTLDGKTFELSAQYGRWVIVNFWATWCSPCIKEMPDISAYVSAHAKNVSAIGIAWEDTERDEIDAFVKKHPVSYPLAQGDVYNPLPDFEVPRNLPVTYVIAPDGSVARKFTGPITANDLDKVVAASMAK</sequence>
<evidence type="ECO:0000313" key="8">
    <source>
        <dbReference type="Proteomes" id="UP000550401"/>
    </source>
</evidence>
<dbReference type="PANTHER" id="PTHR42852:SF6">
    <property type="entry name" value="THIOL:DISULFIDE INTERCHANGE PROTEIN DSBE"/>
    <property type="match status" value="1"/>
</dbReference>
<dbReference type="Pfam" id="PF00578">
    <property type="entry name" value="AhpC-TSA"/>
    <property type="match status" value="1"/>
</dbReference>
<dbReference type="InterPro" id="IPR050553">
    <property type="entry name" value="Thioredoxin_ResA/DsbE_sf"/>
</dbReference>
<dbReference type="GO" id="GO:0016491">
    <property type="term" value="F:oxidoreductase activity"/>
    <property type="evidence" value="ECO:0007669"/>
    <property type="project" value="InterPro"/>
</dbReference>
<dbReference type="Proteomes" id="UP000550401">
    <property type="component" value="Unassembled WGS sequence"/>
</dbReference>
<dbReference type="GO" id="GO:0017004">
    <property type="term" value="P:cytochrome complex assembly"/>
    <property type="evidence" value="ECO:0007669"/>
    <property type="project" value="UniProtKB-KW"/>
</dbReference>
<dbReference type="SUPFAM" id="SSF52833">
    <property type="entry name" value="Thioredoxin-like"/>
    <property type="match status" value="1"/>
</dbReference>
<dbReference type="RefSeq" id="WP_182532389.1">
    <property type="nucleotide sequence ID" value="NZ_JACGXL010000006.1"/>
</dbReference>
<keyword evidence="4" id="KW-0676">Redox-active center</keyword>
<keyword evidence="7" id="KW-0413">Isomerase</keyword>